<feature type="transmembrane region" description="Helical" evidence="6">
    <location>
        <begin position="230"/>
        <end position="256"/>
    </location>
</feature>
<dbReference type="Pfam" id="PF02133">
    <property type="entry name" value="Transp_cyt_pur"/>
    <property type="match status" value="1"/>
</dbReference>
<keyword evidence="5 6" id="KW-0472">Membrane</keyword>
<evidence type="ECO:0000256" key="2">
    <source>
        <dbReference type="ARBA" id="ARBA00008974"/>
    </source>
</evidence>
<keyword evidence="3 6" id="KW-0812">Transmembrane</keyword>
<dbReference type="AlphaFoldDB" id="A8MJK8"/>
<dbReference type="NCBIfam" id="NF008241">
    <property type="entry name" value="PRK11017.1"/>
    <property type="match status" value="1"/>
</dbReference>
<feature type="transmembrane region" description="Helical" evidence="6">
    <location>
        <begin position="26"/>
        <end position="47"/>
    </location>
</feature>
<evidence type="ECO:0000256" key="6">
    <source>
        <dbReference type="SAM" id="Phobius"/>
    </source>
</evidence>
<dbReference type="InterPro" id="IPR030191">
    <property type="entry name" value="CodB"/>
</dbReference>
<evidence type="ECO:0000256" key="3">
    <source>
        <dbReference type="ARBA" id="ARBA00022692"/>
    </source>
</evidence>
<feature type="transmembrane region" description="Helical" evidence="6">
    <location>
        <begin position="102"/>
        <end position="123"/>
    </location>
</feature>
<feature type="transmembrane region" description="Helical" evidence="6">
    <location>
        <begin position="306"/>
        <end position="325"/>
    </location>
</feature>
<name>A8MJK8_ALKOO</name>
<feature type="transmembrane region" description="Helical" evidence="6">
    <location>
        <begin position="262"/>
        <end position="285"/>
    </location>
</feature>
<dbReference type="GO" id="GO:0015209">
    <property type="term" value="F:cytosine transmembrane transporter activity"/>
    <property type="evidence" value="ECO:0007669"/>
    <property type="project" value="InterPro"/>
</dbReference>
<protein>
    <submittedName>
        <fullName evidence="7">Permease for cytosine/purines uracil thiamine allantoin</fullName>
    </submittedName>
</protein>
<evidence type="ECO:0000256" key="1">
    <source>
        <dbReference type="ARBA" id="ARBA00004141"/>
    </source>
</evidence>
<comment type="similarity">
    <text evidence="2">Belongs to the purine-cytosine permease (2.A.39) family.</text>
</comment>
<evidence type="ECO:0000256" key="5">
    <source>
        <dbReference type="ARBA" id="ARBA00023136"/>
    </source>
</evidence>
<organism evidence="7 8">
    <name type="scientific">Alkaliphilus oremlandii (strain OhILAs)</name>
    <name type="common">Clostridium oremlandii (strain OhILAs)</name>
    <dbReference type="NCBI Taxonomy" id="350688"/>
    <lineage>
        <taxon>Bacteria</taxon>
        <taxon>Bacillati</taxon>
        <taxon>Bacillota</taxon>
        <taxon>Clostridia</taxon>
        <taxon>Peptostreptococcales</taxon>
        <taxon>Natronincolaceae</taxon>
        <taxon>Alkaliphilus</taxon>
    </lineage>
</organism>
<dbReference type="InterPro" id="IPR001248">
    <property type="entry name" value="Pur-cyt_permease"/>
</dbReference>
<feature type="transmembrane region" description="Helical" evidence="6">
    <location>
        <begin position="391"/>
        <end position="407"/>
    </location>
</feature>
<feature type="transmembrane region" description="Helical" evidence="6">
    <location>
        <begin position="365"/>
        <end position="385"/>
    </location>
</feature>
<dbReference type="OrthoDB" id="9787279at2"/>
<feature type="transmembrane region" description="Helical" evidence="6">
    <location>
        <begin position="196"/>
        <end position="218"/>
    </location>
</feature>
<dbReference type="HOGENOM" id="CLU_035711_1_1_9"/>
<evidence type="ECO:0000256" key="4">
    <source>
        <dbReference type="ARBA" id="ARBA00022989"/>
    </source>
</evidence>
<evidence type="ECO:0000313" key="7">
    <source>
        <dbReference type="EMBL" id="ABW19990.1"/>
    </source>
</evidence>
<dbReference type="PANTHER" id="PTHR30569">
    <property type="entry name" value="CYTOSINE TRANSPORTER CODB"/>
    <property type="match status" value="1"/>
</dbReference>
<dbReference type="eggNOG" id="COG1457">
    <property type="taxonomic scope" value="Bacteria"/>
</dbReference>
<dbReference type="Proteomes" id="UP000000269">
    <property type="component" value="Chromosome"/>
</dbReference>
<accession>A8MJK8</accession>
<feature type="transmembrane region" description="Helical" evidence="6">
    <location>
        <begin position="156"/>
        <end position="176"/>
    </location>
</feature>
<dbReference type="Gene3D" id="1.10.4160.10">
    <property type="entry name" value="Hydantoin permease"/>
    <property type="match status" value="1"/>
</dbReference>
<reference evidence="8" key="1">
    <citation type="submission" date="2007-10" db="EMBL/GenBank/DDBJ databases">
        <title>Complete genome of Alkaliphilus oremlandii OhILAs.</title>
        <authorList>
            <person name="Copeland A."/>
            <person name="Lucas S."/>
            <person name="Lapidus A."/>
            <person name="Barry K."/>
            <person name="Detter J.C."/>
            <person name="Glavina del Rio T."/>
            <person name="Hammon N."/>
            <person name="Israni S."/>
            <person name="Dalin E."/>
            <person name="Tice H."/>
            <person name="Pitluck S."/>
            <person name="Chain P."/>
            <person name="Malfatti S."/>
            <person name="Shin M."/>
            <person name="Vergez L."/>
            <person name="Schmutz J."/>
            <person name="Larimer F."/>
            <person name="Land M."/>
            <person name="Hauser L."/>
            <person name="Kyrpides N."/>
            <person name="Mikhailova N."/>
            <person name="Stolz J.F."/>
            <person name="Dawson A."/>
            <person name="Fisher E."/>
            <person name="Crable B."/>
            <person name="Perera E."/>
            <person name="Lisak J."/>
            <person name="Ranganathan M."/>
            <person name="Basu P."/>
            <person name="Richardson P."/>
        </authorList>
    </citation>
    <scope>NUCLEOTIDE SEQUENCE [LARGE SCALE GENOMIC DNA]</scope>
    <source>
        <strain evidence="8">OhILAs</strain>
    </source>
</reference>
<evidence type="ECO:0000313" key="8">
    <source>
        <dbReference type="Proteomes" id="UP000000269"/>
    </source>
</evidence>
<feature type="transmembrane region" description="Helical" evidence="6">
    <location>
        <begin position="129"/>
        <end position="149"/>
    </location>
</feature>
<dbReference type="CDD" id="cd11484">
    <property type="entry name" value="SLC-NCS1sbd_CobB-like"/>
    <property type="match status" value="1"/>
</dbReference>
<dbReference type="GO" id="GO:0005886">
    <property type="term" value="C:plasma membrane"/>
    <property type="evidence" value="ECO:0007669"/>
    <property type="project" value="TreeGrafter"/>
</dbReference>
<dbReference type="KEGG" id="aoe:Clos_2458"/>
<dbReference type="STRING" id="350688.Clos_2458"/>
<sequence>MAKTTSKKVVDSEHSLSAVDQGSRQGFWAVIVVMLGFTFFSPSMTAGGNLGIGLNMTNFFVAMILGNAFLGAYTGVLAHIGQSTGLTLDLLARYSFGIKGSYLPSALISFTQIGWFGVGVAMFALPVGILLKINTTILIIITGVLMTATAYYGIKALAVLGSIAVPLIAALGMYSVNYGINEVNGFENVFAETPSAPITIAVALSIVIGSFISGGTSTPNFTRFSKTSKIAIWATVIAFFIGNSIMFVFGAVGGAVTGNADIFDILISQGLMLPAILVLGLNIWTTNNNALYTAGLGLANITKIQSKPMVLVGGAIGTGAALWLYNNFVAYLSLLGGMIPPVGIVVMIHYFMNKKQYTDENFKHVDVNVGAIIAVISGALAGIFVKWGVPPVNSLVVAALVYSIYEVKNNKSNREESTVC</sequence>
<dbReference type="RefSeq" id="WP_012160297.1">
    <property type="nucleotide sequence ID" value="NC_009922.1"/>
</dbReference>
<gene>
    <name evidence="7" type="ordered locus">Clos_2458</name>
</gene>
<feature type="transmembrane region" description="Helical" evidence="6">
    <location>
        <begin position="331"/>
        <end position="353"/>
    </location>
</feature>
<feature type="transmembrane region" description="Helical" evidence="6">
    <location>
        <begin position="59"/>
        <end position="81"/>
    </location>
</feature>
<keyword evidence="8" id="KW-1185">Reference proteome</keyword>
<dbReference type="EMBL" id="CP000853">
    <property type="protein sequence ID" value="ABW19990.1"/>
    <property type="molecule type" value="Genomic_DNA"/>
</dbReference>
<keyword evidence="4 6" id="KW-1133">Transmembrane helix</keyword>
<dbReference type="PANTHER" id="PTHR30569:SF0">
    <property type="entry name" value="CYTOSINE PERMEASE"/>
    <property type="match status" value="1"/>
</dbReference>
<proteinExistence type="inferred from homology"/>
<comment type="subcellular location">
    <subcellularLocation>
        <location evidence="1">Membrane</location>
        <topology evidence="1">Multi-pass membrane protein</topology>
    </subcellularLocation>
</comment>